<accession>A0A369C068</accession>
<name>A0A369C068_9GAMM</name>
<dbReference type="InterPro" id="IPR011322">
    <property type="entry name" value="N-reg_PII-like_a/b"/>
</dbReference>
<dbReference type="Gene3D" id="3.30.70.120">
    <property type="match status" value="1"/>
</dbReference>
<evidence type="ECO:0000256" key="1">
    <source>
        <dbReference type="ARBA" id="ARBA00010169"/>
    </source>
</evidence>
<dbReference type="OrthoDB" id="37622at2"/>
<dbReference type="Proteomes" id="UP000252707">
    <property type="component" value="Unassembled WGS sequence"/>
</dbReference>
<evidence type="ECO:0000313" key="3">
    <source>
        <dbReference type="Proteomes" id="UP000252707"/>
    </source>
</evidence>
<dbReference type="GO" id="GO:0005507">
    <property type="term" value="F:copper ion binding"/>
    <property type="evidence" value="ECO:0007669"/>
    <property type="project" value="TreeGrafter"/>
</dbReference>
<dbReference type="PANTHER" id="PTHR23419">
    <property type="entry name" value="DIVALENT CATION TOLERANCE CUTA-RELATED"/>
    <property type="match status" value="1"/>
</dbReference>
<dbReference type="GO" id="GO:0010038">
    <property type="term" value="P:response to metal ion"/>
    <property type="evidence" value="ECO:0007669"/>
    <property type="project" value="InterPro"/>
</dbReference>
<evidence type="ECO:0000313" key="2">
    <source>
        <dbReference type="EMBL" id="RCX26196.1"/>
    </source>
</evidence>
<dbReference type="InterPro" id="IPR015867">
    <property type="entry name" value="N-reg_PII/ATP_PRibTrfase_C"/>
</dbReference>
<dbReference type="InterPro" id="IPR004323">
    <property type="entry name" value="Ion_tolerance_CutA"/>
</dbReference>
<gene>
    <name evidence="2" type="ORF">DFQ59_11170</name>
</gene>
<dbReference type="SUPFAM" id="SSF54913">
    <property type="entry name" value="GlnB-like"/>
    <property type="match status" value="1"/>
</dbReference>
<dbReference type="Pfam" id="PF03091">
    <property type="entry name" value="CutA1"/>
    <property type="match status" value="1"/>
</dbReference>
<protein>
    <submittedName>
        <fullName evidence="2">Periplasmic divalent cation tolerance protein</fullName>
    </submittedName>
</protein>
<organism evidence="2 3">
    <name type="scientific">Thioalbus denitrificans</name>
    <dbReference type="NCBI Taxonomy" id="547122"/>
    <lineage>
        <taxon>Bacteria</taxon>
        <taxon>Pseudomonadati</taxon>
        <taxon>Pseudomonadota</taxon>
        <taxon>Gammaproteobacteria</taxon>
        <taxon>Chromatiales</taxon>
        <taxon>Ectothiorhodospiraceae</taxon>
        <taxon>Thioalbus</taxon>
    </lineage>
</organism>
<dbReference type="PANTHER" id="PTHR23419:SF8">
    <property type="entry name" value="FI09726P"/>
    <property type="match status" value="1"/>
</dbReference>
<sequence length="106" mass="11872">MTTPYRIVLCTWPADRSPLELAGRLVESGLAACVNVVPGITSVYRWQDRVAQDGEQLLLIKTREDAIPGLEKAILHAHPYELPELVAVAIESGLEDYLDWMEKNIK</sequence>
<keyword evidence="3" id="KW-1185">Reference proteome</keyword>
<reference evidence="2 3" key="1">
    <citation type="submission" date="2018-07" db="EMBL/GenBank/DDBJ databases">
        <title>Genomic Encyclopedia of Type Strains, Phase IV (KMG-IV): sequencing the most valuable type-strain genomes for metagenomic binning, comparative biology and taxonomic classification.</title>
        <authorList>
            <person name="Goeker M."/>
        </authorList>
    </citation>
    <scope>NUCLEOTIDE SEQUENCE [LARGE SCALE GENOMIC DNA]</scope>
    <source>
        <strain evidence="2 3">DSM 26407</strain>
    </source>
</reference>
<comment type="similarity">
    <text evidence="1">Belongs to the CutA family.</text>
</comment>
<comment type="caution">
    <text evidence="2">The sequence shown here is derived from an EMBL/GenBank/DDBJ whole genome shotgun (WGS) entry which is preliminary data.</text>
</comment>
<dbReference type="AlphaFoldDB" id="A0A369C068"/>
<dbReference type="RefSeq" id="WP_114280877.1">
    <property type="nucleotide sequence ID" value="NZ_QPJY01000011.1"/>
</dbReference>
<proteinExistence type="inferred from homology"/>
<dbReference type="EMBL" id="QPJY01000011">
    <property type="protein sequence ID" value="RCX26196.1"/>
    <property type="molecule type" value="Genomic_DNA"/>
</dbReference>